<dbReference type="FunFam" id="3.10.10.10:FF:000002">
    <property type="entry name" value="Retrovirus-related Pol polyprotein from transposon 17.6-like protein"/>
    <property type="match status" value="1"/>
</dbReference>
<keyword evidence="2" id="KW-0645">Protease</keyword>
<evidence type="ECO:0000256" key="6">
    <source>
        <dbReference type="ARBA" id="ARBA00022759"/>
    </source>
</evidence>
<keyword evidence="7" id="KW-0378">Hydrolase</keyword>
<keyword evidence="9" id="KW-0511">Multifunctional enzyme</keyword>
<evidence type="ECO:0000256" key="1">
    <source>
        <dbReference type="ARBA" id="ARBA00012493"/>
    </source>
</evidence>
<dbReference type="Gene3D" id="3.10.10.10">
    <property type="entry name" value="HIV Type 1 Reverse Transcriptase, subunit A, domain 1"/>
    <property type="match status" value="1"/>
</dbReference>
<dbReference type="CDD" id="cd01647">
    <property type="entry name" value="RT_LTR"/>
    <property type="match status" value="1"/>
</dbReference>
<sequence>NGAAFEVWGTCSLNIEVADLSVSHPVIVIPGILHEFVLGLDFLIKHRFRVDFSERKLERQVESPCAQTQRVQLSVTSVLPPRTATIVLGTISPNTAEFGTGLLEPRPDLLVKKNTEVTWSVLAVSDKLPVCVINHSEEPVTLFKGTSLGTLHAFDHPEGEYSAAPLDKRHAQAARDSVCSATKREKWTLTSLQDELAASQHLQGDQQKLIEGTLLDFEDIISQGDWDLGRTSVLTHSIDTGAAGPIKEAPRRLPPNRREVVTAKTHEMLDTGVIRPSNSPWAAPVVLVKKKDGSLRFCVDYRRLNEVTHKDAYPLPRIDDTVEALNGAKYFSTIDLASGYWQVEMSTGSREKTAFATHQGLFEFNVLPFGLCNAPATFQRLMQMIVGKFDFCLCYLDDLIIFSKTEAEHVMHLRQVLKALRDAGLKLKLSKCRFFSNSVLYLGHKISATGIGTDETKTEKVSKWPQPLSVEDLRSFLGLASYYRKFVANFAGIAAPLHKLLEKQVQFVWTQQCQDSFEELKQRLTNSPVLAFPNFDLPFILDTDASENGIGAVLSQVQDGKERVIAYGSRTLTKPERRYSVTRKEMLALVYFVRYFRHYLLGRRFTCRTDHSALQWLHSFKEPEGQVARWIDQLSEYDFIVSHRPGKQHGNADSLSRRPSPANEGQHVALMTVAQSSFTMTDLREEQRRDPQLSPIIDALLTGTPAREIRRCSAGVLFRNRQKLRLVDGCLMWAKTPESTPVPVIPEAWIPLTLDSVHDAPGGGHLGRAKTLKKAAERFFWIRMAPSVADWCSRCVKCSARKAPNPRPRAPLIQEAATFPFDRVAIDITGPFPMTERGHKYILVVSDYFTRWVEAFPLKTQESKEVANSLVHNFFSRYGIPSALHSDQGRTFESNVFQEMCSILGIRKTRTSPYHPQSDGLVERFNRTLMNSLSAYVNETQTDWDIKLPLVMMSYRSSVHESTGYSPYYLLFGRNMNIPADMLLDVHGHTNMASMSGYEQHASRLRTSLQKARDHAIVNDMKAKDAQKRHYDSTISEEDYKPGDRVLLHSPAVPRGQSSKLYLPWLGPYVVLKKLPNNVYKIQEETGKRKRRVVHHNRLKRVADGKEPVLLPARTLSHVTDNNLPPPAPALKDFPDIIITENENNDPAPIPPAVPDYPDIIDLEGDDQYFDAVERLPPVQAAEDPQLADALENPPLLDILDNELHVDDQAEENGDQGTDGGQHNTPPANDADLLDDDQLPVILLPPDDVTPTDLPVDVPQQAEPEKRYILRPRETLSRPARYRD</sequence>
<reference evidence="13" key="1">
    <citation type="journal article" date="2018" name="PLoS Negl. Trop. Dis.">
        <title>Sialome diversity of ticks revealed by RNAseq of single tick salivary glands.</title>
        <authorList>
            <person name="Perner J."/>
            <person name="Kropackova S."/>
            <person name="Kopacek P."/>
            <person name="Ribeiro J.M."/>
        </authorList>
    </citation>
    <scope>NUCLEOTIDE SEQUENCE</scope>
    <source>
        <strain evidence="13">Siblings of single egg batch collected in Ceske Budejovice</strain>
        <tissue evidence="13">Salivary glands</tissue>
    </source>
</reference>
<dbReference type="InterPro" id="IPR000477">
    <property type="entry name" value="RT_dom"/>
</dbReference>
<dbReference type="SUPFAM" id="SSF53098">
    <property type="entry name" value="Ribonuclease H-like"/>
    <property type="match status" value="1"/>
</dbReference>
<evidence type="ECO:0000256" key="8">
    <source>
        <dbReference type="ARBA" id="ARBA00022918"/>
    </source>
</evidence>
<dbReference type="Pfam" id="PF00665">
    <property type="entry name" value="rve"/>
    <property type="match status" value="1"/>
</dbReference>
<keyword evidence="6" id="KW-0255">Endonuclease</keyword>
<evidence type="ECO:0000256" key="3">
    <source>
        <dbReference type="ARBA" id="ARBA00022679"/>
    </source>
</evidence>
<accession>A0A147BBG1</accession>
<dbReference type="PROSITE" id="PS50878">
    <property type="entry name" value="RT_POL"/>
    <property type="match status" value="1"/>
</dbReference>
<organism evidence="13">
    <name type="scientific">Ixodes ricinus</name>
    <name type="common">Common tick</name>
    <name type="synonym">Acarus ricinus</name>
    <dbReference type="NCBI Taxonomy" id="34613"/>
    <lineage>
        <taxon>Eukaryota</taxon>
        <taxon>Metazoa</taxon>
        <taxon>Ecdysozoa</taxon>
        <taxon>Arthropoda</taxon>
        <taxon>Chelicerata</taxon>
        <taxon>Arachnida</taxon>
        <taxon>Acari</taxon>
        <taxon>Parasitiformes</taxon>
        <taxon>Ixodida</taxon>
        <taxon>Ixodoidea</taxon>
        <taxon>Ixodidae</taxon>
        <taxon>Ixodinae</taxon>
        <taxon>Ixodes</taxon>
    </lineage>
</organism>
<name>A0A147BBG1_IXORI</name>
<feature type="compositionally biased region" description="Low complexity" evidence="10">
    <location>
        <begin position="1244"/>
        <end position="1259"/>
    </location>
</feature>
<dbReference type="GO" id="GO:0042575">
    <property type="term" value="C:DNA polymerase complex"/>
    <property type="evidence" value="ECO:0007669"/>
    <property type="project" value="UniProtKB-ARBA"/>
</dbReference>
<evidence type="ECO:0000313" key="13">
    <source>
        <dbReference type="EMBL" id="JAR88107.1"/>
    </source>
</evidence>
<keyword evidence="3" id="KW-0808">Transferase</keyword>
<dbReference type="SUPFAM" id="SSF56672">
    <property type="entry name" value="DNA/RNA polymerases"/>
    <property type="match status" value="1"/>
</dbReference>
<feature type="domain" description="Reverse transcriptase" evidence="11">
    <location>
        <begin position="269"/>
        <end position="446"/>
    </location>
</feature>
<dbReference type="Gene3D" id="3.10.20.370">
    <property type="match status" value="1"/>
</dbReference>
<keyword evidence="4" id="KW-0548">Nucleotidyltransferase</keyword>
<keyword evidence="5" id="KW-0540">Nuclease</keyword>
<dbReference type="InterPro" id="IPR041588">
    <property type="entry name" value="Integrase_H2C2"/>
</dbReference>
<dbReference type="PROSITE" id="PS50994">
    <property type="entry name" value="INTEGRASE"/>
    <property type="match status" value="1"/>
</dbReference>
<dbReference type="Pfam" id="PF00078">
    <property type="entry name" value="RVT_1"/>
    <property type="match status" value="1"/>
</dbReference>
<keyword evidence="8" id="KW-0695">RNA-directed DNA polymerase</keyword>
<dbReference type="PANTHER" id="PTHR37984:SF5">
    <property type="entry name" value="PROTEIN NYNRIN-LIKE"/>
    <property type="match status" value="1"/>
</dbReference>
<dbReference type="InterPro" id="IPR041577">
    <property type="entry name" value="RT_RNaseH_2"/>
</dbReference>
<evidence type="ECO:0000256" key="10">
    <source>
        <dbReference type="SAM" id="MobiDB-lite"/>
    </source>
</evidence>
<dbReference type="Pfam" id="PF17921">
    <property type="entry name" value="Integrase_H2C2"/>
    <property type="match status" value="1"/>
</dbReference>
<dbReference type="PANTHER" id="PTHR37984">
    <property type="entry name" value="PROTEIN CBG26694"/>
    <property type="match status" value="1"/>
</dbReference>
<dbReference type="InterPro" id="IPR054465">
    <property type="entry name" value="Integrase_p58-like_C"/>
</dbReference>
<dbReference type="InterPro" id="IPR050951">
    <property type="entry name" value="Retrovirus_Pol_polyprotein"/>
</dbReference>
<dbReference type="Pfam" id="PF22938">
    <property type="entry name" value="Integrase_p58_C"/>
    <property type="match status" value="1"/>
</dbReference>
<dbReference type="EMBL" id="GEGO01007297">
    <property type="protein sequence ID" value="JAR88107.1"/>
    <property type="molecule type" value="Transcribed_RNA"/>
</dbReference>
<dbReference type="GO" id="GO:0004519">
    <property type="term" value="F:endonuclease activity"/>
    <property type="evidence" value="ECO:0007669"/>
    <property type="project" value="UniProtKB-KW"/>
</dbReference>
<protein>
    <recommendedName>
        <fullName evidence="1">RNA-directed DNA polymerase</fullName>
        <ecNumber evidence="1">2.7.7.49</ecNumber>
    </recommendedName>
</protein>
<feature type="region of interest" description="Disordered" evidence="10">
    <location>
        <begin position="1210"/>
        <end position="1284"/>
    </location>
</feature>
<dbReference type="FunFam" id="1.10.340.70:FF:000001">
    <property type="entry name" value="Retrovirus-related Pol polyprotein from transposon gypsy-like Protein"/>
    <property type="match status" value="1"/>
</dbReference>
<dbReference type="FunFam" id="3.30.420.10:FF:000032">
    <property type="entry name" value="Retrovirus-related Pol polyprotein from transposon 297-like Protein"/>
    <property type="match status" value="1"/>
</dbReference>
<evidence type="ECO:0000259" key="12">
    <source>
        <dbReference type="PROSITE" id="PS50994"/>
    </source>
</evidence>
<dbReference type="Gene3D" id="3.30.70.270">
    <property type="match status" value="2"/>
</dbReference>
<dbReference type="FunFam" id="3.10.20.370:FF:000001">
    <property type="entry name" value="Retrovirus-related Pol polyprotein from transposon 17.6-like protein"/>
    <property type="match status" value="1"/>
</dbReference>
<feature type="non-terminal residue" evidence="13">
    <location>
        <position position="1"/>
    </location>
</feature>
<evidence type="ECO:0000256" key="4">
    <source>
        <dbReference type="ARBA" id="ARBA00022695"/>
    </source>
</evidence>
<dbReference type="InterPro" id="IPR012337">
    <property type="entry name" value="RNaseH-like_sf"/>
</dbReference>
<evidence type="ECO:0000256" key="9">
    <source>
        <dbReference type="ARBA" id="ARBA00023268"/>
    </source>
</evidence>
<evidence type="ECO:0000259" key="11">
    <source>
        <dbReference type="PROSITE" id="PS50878"/>
    </source>
</evidence>
<feature type="compositionally biased region" description="Basic and acidic residues" evidence="10">
    <location>
        <begin position="1263"/>
        <end position="1284"/>
    </location>
</feature>
<dbReference type="Gene3D" id="3.30.420.10">
    <property type="entry name" value="Ribonuclease H-like superfamily/Ribonuclease H"/>
    <property type="match status" value="1"/>
</dbReference>
<dbReference type="InterPro" id="IPR001584">
    <property type="entry name" value="Integrase_cat-core"/>
</dbReference>
<dbReference type="GO" id="GO:0003964">
    <property type="term" value="F:RNA-directed DNA polymerase activity"/>
    <property type="evidence" value="ECO:0007669"/>
    <property type="project" value="UniProtKB-KW"/>
</dbReference>
<evidence type="ECO:0000256" key="5">
    <source>
        <dbReference type="ARBA" id="ARBA00022722"/>
    </source>
</evidence>
<dbReference type="GO" id="GO:0003676">
    <property type="term" value="F:nucleic acid binding"/>
    <property type="evidence" value="ECO:0007669"/>
    <property type="project" value="InterPro"/>
</dbReference>
<dbReference type="GO" id="GO:0015074">
    <property type="term" value="P:DNA integration"/>
    <property type="evidence" value="ECO:0007669"/>
    <property type="project" value="InterPro"/>
</dbReference>
<dbReference type="CDD" id="cd09274">
    <property type="entry name" value="RNase_HI_RT_Ty3"/>
    <property type="match status" value="1"/>
</dbReference>
<proteinExistence type="predicted"/>
<dbReference type="Gene3D" id="1.10.340.70">
    <property type="match status" value="1"/>
</dbReference>
<feature type="domain" description="Integrase catalytic" evidence="12">
    <location>
        <begin position="816"/>
        <end position="975"/>
    </location>
</feature>
<dbReference type="InterPro" id="IPR043128">
    <property type="entry name" value="Rev_trsase/Diguanyl_cyclase"/>
</dbReference>
<dbReference type="FunFam" id="3.10.10.10:FF:000007">
    <property type="entry name" value="Retrovirus-related Pol polyprotein from transposon 17.6-like Protein"/>
    <property type="match status" value="1"/>
</dbReference>
<dbReference type="GO" id="GO:0006508">
    <property type="term" value="P:proteolysis"/>
    <property type="evidence" value="ECO:0007669"/>
    <property type="project" value="UniProtKB-KW"/>
</dbReference>
<dbReference type="InterPro" id="IPR036397">
    <property type="entry name" value="RNaseH_sf"/>
</dbReference>
<evidence type="ECO:0000256" key="2">
    <source>
        <dbReference type="ARBA" id="ARBA00022670"/>
    </source>
</evidence>
<dbReference type="EC" id="2.7.7.49" evidence="1"/>
<evidence type="ECO:0000256" key="7">
    <source>
        <dbReference type="ARBA" id="ARBA00022801"/>
    </source>
</evidence>
<dbReference type="Pfam" id="PF17919">
    <property type="entry name" value="RT_RNaseH_2"/>
    <property type="match status" value="1"/>
</dbReference>
<dbReference type="FunFam" id="3.30.70.270:FF:000115">
    <property type="entry name" value="Polyprotein of retroviral origin, putative"/>
    <property type="match status" value="1"/>
</dbReference>
<dbReference type="InterPro" id="IPR043502">
    <property type="entry name" value="DNA/RNA_pol_sf"/>
</dbReference>
<dbReference type="GO" id="GO:0008233">
    <property type="term" value="F:peptidase activity"/>
    <property type="evidence" value="ECO:0007669"/>
    <property type="project" value="UniProtKB-KW"/>
</dbReference>